<comment type="caution">
    <text evidence="1">The sequence shown here is derived from an EMBL/GenBank/DDBJ whole genome shotgun (WGS) entry which is preliminary data.</text>
</comment>
<proteinExistence type="predicted"/>
<dbReference type="Proteomes" id="UP000076587">
    <property type="component" value="Unassembled WGS sequence"/>
</dbReference>
<dbReference type="AlphaFoldDB" id="A0A166XT36"/>
<dbReference type="OrthoDB" id="9803628at2"/>
<accession>A0A166XT36</accession>
<gene>
    <name evidence="1" type="ORF">N482_20955</name>
</gene>
<reference evidence="1 2" key="1">
    <citation type="submission" date="2013-07" db="EMBL/GenBank/DDBJ databases">
        <title>Comparative Genomic and Metabolomic Analysis of Twelve Strains of Pseudoalteromonas luteoviolacea.</title>
        <authorList>
            <person name="Vynne N.G."/>
            <person name="Mansson M."/>
            <person name="Gram L."/>
        </authorList>
    </citation>
    <scope>NUCLEOTIDE SEQUENCE [LARGE SCALE GENOMIC DNA]</scope>
    <source>
        <strain evidence="1 2">NCIMB 1942</strain>
    </source>
</reference>
<evidence type="ECO:0000313" key="2">
    <source>
        <dbReference type="Proteomes" id="UP000076587"/>
    </source>
</evidence>
<sequence length="85" mass="9693">MEYLKGRLIDAHREGFQLAMGVSCFFIRLIRLLEPSLNPSSSLITMSYLGGARAVQNYGLMGLLKLLWSYQYGTWRWSLACKATE</sequence>
<name>A0A166XT36_9GAMM</name>
<dbReference type="Pfam" id="PF13561">
    <property type="entry name" value="adh_short_C2"/>
    <property type="match status" value="1"/>
</dbReference>
<dbReference type="PATRIC" id="fig|1365253.3.peg.5151"/>
<dbReference type="EMBL" id="AUXT01000220">
    <property type="protein sequence ID" value="KZN40884.1"/>
    <property type="molecule type" value="Genomic_DNA"/>
</dbReference>
<evidence type="ECO:0000313" key="1">
    <source>
        <dbReference type="EMBL" id="KZN40884.1"/>
    </source>
</evidence>
<protein>
    <submittedName>
        <fullName evidence="1">Uncharacterized protein</fullName>
    </submittedName>
</protein>
<dbReference type="InterPro" id="IPR002347">
    <property type="entry name" value="SDR_fam"/>
</dbReference>
<organism evidence="1 2">
    <name type="scientific">Pseudoalteromonas luteoviolacea NCIMB 1942</name>
    <dbReference type="NCBI Taxonomy" id="1365253"/>
    <lineage>
        <taxon>Bacteria</taxon>
        <taxon>Pseudomonadati</taxon>
        <taxon>Pseudomonadota</taxon>
        <taxon>Gammaproteobacteria</taxon>
        <taxon>Alteromonadales</taxon>
        <taxon>Pseudoalteromonadaceae</taxon>
        <taxon>Pseudoalteromonas</taxon>
    </lineage>
</organism>